<sequence length="448" mass="50481">MALPPSDHRASPRPMCVTMPGHASASLPPEERVRRLIQAGSSVEVNEDIPPRRYFRSGVEILRMATVYSEEGNIEHAFILYNKYITLFIEKLPQHRDYKSAVIPEKRETVKKLKEVAFPRAEELKEELLKRYAKDYAKFKEQEVSERRLEACAAQETLSLQGFGRGQGSLALMKQQQAEQEQFHAFEEMIRRQELEKERLRIVQEFGKPEPSPESLDGPLIPGVEKPPTDLIPKVPVSPVHPTSPSVGTVPSKPPVVDRSLKPSALGSTDNNAGVDALRQVIVPRELCQKFLQLADANTVRGVETCGILCGKLMRNEFTITHVIVPKQLGGPDYCTTENEEELFVIQDQHGLVTLGWIHTHPTQTAFLSSVDLHTHCSYQMMLPESIAIVCSPKYQETGFFKLTEHGLEEISSCRQKGFHPHPKDPPLFTTCNHVSVVERDVVLMDLR</sequence>
<dbReference type="InterPro" id="IPR000555">
    <property type="entry name" value="JAMM/MPN+_dom"/>
</dbReference>
<evidence type="ECO:0000256" key="3">
    <source>
        <dbReference type="ARBA" id="ARBA00022670"/>
    </source>
</evidence>
<feature type="domain" description="MPN" evidence="9">
    <location>
        <begin position="281"/>
        <end position="412"/>
    </location>
</feature>
<dbReference type="GO" id="GO:0070536">
    <property type="term" value="P:protein K63-linked deubiquitination"/>
    <property type="evidence" value="ECO:0007669"/>
    <property type="project" value="InterPro"/>
</dbReference>
<dbReference type="GO" id="GO:0032154">
    <property type="term" value="C:cleavage furrow"/>
    <property type="evidence" value="ECO:0007669"/>
    <property type="project" value="UniProtKB-ARBA"/>
</dbReference>
<dbReference type="SMART" id="SM00232">
    <property type="entry name" value="JAB_MPN"/>
    <property type="match status" value="1"/>
</dbReference>
<keyword evidence="6" id="KW-0378">Hydrolase</keyword>
<name>A0A852NRY2_9PASS</name>
<accession>A0A852NRY2</accession>
<evidence type="ECO:0000256" key="2">
    <source>
        <dbReference type="ARBA" id="ARBA00010981"/>
    </source>
</evidence>
<evidence type="ECO:0000256" key="6">
    <source>
        <dbReference type="ARBA" id="ARBA00022801"/>
    </source>
</evidence>
<dbReference type="Pfam" id="PF08969">
    <property type="entry name" value="USP8_dimer"/>
    <property type="match status" value="1"/>
</dbReference>
<evidence type="ECO:0000256" key="7">
    <source>
        <dbReference type="ARBA" id="ARBA00022833"/>
    </source>
</evidence>
<dbReference type="PROSITE" id="PS50249">
    <property type="entry name" value="MPN"/>
    <property type="match status" value="1"/>
</dbReference>
<dbReference type="FunFam" id="3.40.140.10:FF:000010">
    <property type="entry name" value="AMSH-like protease isoform X1"/>
    <property type="match status" value="1"/>
</dbReference>
<comment type="cofactor">
    <cofactor evidence="1">
        <name>Zn(2+)</name>
        <dbReference type="ChEBI" id="CHEBI:29105"/>
    </cofactor>
</comment>
<gene>
    <name evidence="10" type="primary">Stambp</name>
    <name evidence="10" type="ORF">ATRCLA_R03005</name>
</gene>
<evidence type="ECO:0000313" key="10">
    <source>
        <dbReference type="EMBL" id="NXY16158.1"/>
    </source>
</evidence>
<dbReference type="InterPro" id="IPR044098">
    <property type="entry name" value="STAMBP/STALP-like_MPN"/>
</dbReference>
<keyword evidence="5" id="KW-0833">Ubl conjugation pathway</keyword>
<protein>
    <submittedName>
        <fullName evidence="10">STABP protein</fullName>
    </submittedName>
</protein>
<comment type="caution">
    <text evidence="10">The sequence shown here is derived from an EMBL/GenBank/DDBJ whole genome shotgun (WGS) entry which is preliminary data.</text>
</comment>
<proteinExistence type="inferred from homology"/>
<comment type="similarity">
    <text evidence="2">Belongs to the peptidase M67C family.</text>
</comment>
<dbReference type="AlphaFoldDB" id="A0A852NRY2"/>
<keyword evidence="7" id="KW-0862">Zinc</keyword>
<evidence type="ECO:0000259" key="9">
    <source>
        <dbReference type="PROSITE" id="PS50249"/>
    </source>
</evidence>
<dbReference type="Gene3D" id="3.40.140.10">
    <property type="entry name" value="Cytidine Deaminase, domain 2"/>
    <property type="match status" value="1"/>
</dbReference>
<feature type="non-terminal residue" evidence="10">
    <location>
        <position position="1"/>
    </location>
</feature>
<evidence type="ECO:0000256" key="8">
    <source>
        <dbReference type="ARBA" id="ARBA00023049"/>
    </source>
</evidence>
<evidence type="ECO:0000256" key="5">
    <source>
        <dbReference type="ARBA" id="ARBA00022786"/>
    </source>
</evidence>
<keyword evidence="3" id="KW-0645">Protease</keyword>
<dbReference type="PANTHER" id="PTHR12947:SF8">
    <property type="entry name" value="STAM-BINDING PROTEIN"/>
    <property type="match status" value="1"/>
</dbReference>
<evidence type="ECO:0000256" key="1">
    <source>
        <dbReference type="ARBA" id="ARBA00001947"/>
    </source>
</evidence>
<dbReference type="OrthoDB" id="3640at2759"/>
<evidence type="ECO:0000256" key="4">
    <source>
        <dbReference type="ARBA" id="ARBA00022723"/>
    </source>
</evidence>
<dbReference type="FunFam" id="1.20.58.80:FF:000013">
    <property type="entry name" value="STAM-binding protein-like A"/>
    <property type="match status" value="1"/>
</dbReference>
<dbReference type="SUPFAM" id="SSF102712">
    <property type="entry name" value="JAB1/MPN domain"/>
    <property type="match status" value="1"/>
</dbReference>
<dbReference type="InterPro" id="IPR037518">
    <property type="entry name" value="MPN"/>
</dbReference>
<dbReference type="SUPFAM" id="SSF140856">
    <property type="entry name" value="USP8 N-terminal domain-like"/>
    <property type="match status" value="1"/>
</dbReference>
<dbReference type="PANTHER" id="PTHR12947">
    <property type="entry name" value="AMSH-LIKE PROTEASE"/>
    <property type="match status" value="1"/>
</dbReference>
<keyword evidence="8" id="KW-0482">Metalloprotease</keyword>
<dbReference type="InterPro" id="IPR015063">
    <property type="entry name" value="USP8_dimer"/>
</dbReference>
<dbReference type="GO" id="GO:0046872">
    <property type="term" value="F:metal ion binding"/>
    <property type="evidence" value="ECO:0007669"/>
    <property type="project" value="UniProtKB-KW"/>
</dbReference>
<keyword evidence="11" id="KW-1185">Reference proteome</keyword>
<dbReference type="GO" id="GO:0005768">
    <property type="term" value="C:endosome"/>
    <property type="evidence" value="ECO:0007669"/>
    <property type="project" value="TreeGrafter"/>
</dbReference>
<reference evidence="10" key="1">
    <citation type="submission" date="2020-02" db="EMBL/GenBank/DDBJ databases">
        <title>Bird 10,000 Genomes (B10K) Project - Family phase.</title>
        <authorList>
            <person name="Zhang G."/>
        </authorList>
    </citation>
    <scope>NUCLEOTIDE SEQUENCE</scope>
    <source>
        <strain evidence="10">B10K-DU-029-61</strain>
        <tissue evidence="10">Blood</tissue>
    </source>
</reference>
<keyword evidence="4" id="KW-0479">Metal-binding</keyword>
<dbReference type="Proteomes" id="UP000658642">
    <property type="component" value="Unassembled WGS sequence"/>
</dbReference>
<dbReference type="GO" id="GO:0061578">
    <property type="term" value="F:K63-linked deubiquitinase activity"/>
    <property type="evidence" value="ECO:0007669"/>
    <property type="project" value="InterPro"/>
</dbReference>
<dbReference type="Pfam" id="PF01398">
    <property type="entry name" value="JAB"/>
    <property type="match status" value="1"/>
</dbReference>
<dbReference type="GO" id="GO:0006508">
    <property type="term" value="P:proteolysis"/>
    <property type="evidence" value="ECO:0007669"/>
    <property type="project" value="UniProtKB-KW"/>
</dbReference>
<dbReference type="Gene3D" id="1.20.58.80">
    <property type="entry name" value="Phosphotransferase system, lactose/cellobiose-type IIA subunit"/>
    <property type="match status" value="1"/>
</dbReference>
<dbReference type="CDD" id="cd08066">
    <property type="entry name" value="MPN_AMSH_like"/>
    <property type="match status" value="1"/>
</dbReference>
<evidence type="ECO:0000313" key="11">
    <source>
        <dbReference type="Proteomes" id="UP000658642"/>
    </source>
</evidence>
<organism evidence="10 11">
    <name type="scientific">Atrichornis clamosus</name>
    <dbReference type="NCBI Taxonomy" id="449594"/>
    <lineage>
        <taxon>Eukaryota</taxon>
        <taxon>Metazoa</taxon>
        <taxon>Chordata</taxon>
        <taxon>Craniata</taxon>
        <taxon>Vertebrata</taxon>
        <taxon>Euteleostomi</taxon>
        <taxon>Archelosauria</taxon>
        <taxon>Archosauria</taxon>
        <taxon>Dinosauria</taxon>
        <taxon>Saurischia</taxon>
        <taxon>Theropoda</taxon>
        <taxon>Coelurosauria</taxon>
        <taxon>Aves</taxon>
        <taxon>Neognathae</taxon>
        <taxon>Neoaves</taxon>
        <taxon>Telluraves</taxon>
        <taxon>Australaves</taxon>
        <taxon>Passeriformes</taxon>
        <taxon>Menuridae</taxon>
        <taxon>Atrichornis</taxon>
    </lineage>
</organism>
<dbReference type="GO" id="GO:0140492">
    <property type="term" value="F:metal-dependent deubiquitinase activity"/>
    <property type="evidence" value="ECO:0007669"/>
    <property type="project" value="InterPro"/>
</dbReference>
<dbReference type="EMBL" id="WBMZ01004343">
    <property type="protein sequence ID" value="NXY16158.1"/>
    <property type="molecule type" value="Genomic_DNA"/>
</dbReference>
<feature type="non-terminal residue" evidence="10">
    <location>
        <position position="448"/>
    </location>
</feature>